<protein>
    <submittedName>
        <fullName evidence="2">Uncharacterized protein</fullName>
    </submittedName>
</protein>
<dbReference type="Proteomes" id="UP001320972">
    <property type="component" value="Unassembled WGS sequence"/>
</dbReference>
<evidence type="ECO:0000313" key="4">
    <source>
        <dbReference type="Proteomes" id="UP001320972"/>
    </source>
</evidence>
<evidence type="ECO:0000313" key="2">
    <source>
        <dbReference type="EMBL" id="MCU4742968.1"/>
    </source>
</evidence>
<reference evidence="2 4" key="1">
    <citation type="submission" date="2022-09" db="EMBL/GenBank/DDBJ databases">
        <title>Enrichment on poylsaccharides allowed isolation of novel metabolic and taxonomic groups of Haloarchaea.</title>
        <authorList>
            <person name="Sorokin D.Y."/>
            <person name="Elcheninov A.G."/>
            <person name="Khizhniak T.V."/>
            <person name="Kolganova T.V."/>
            <person name="Kublanov I.V."/>
        </authorList>
    </citation>
    <scope>NUCLEOTIDE SEQUENCE</scope>
    <source>
        <strain evidence="3 4">AArc-m2/3/4</strain>
        <strain evidence="2">AArc-xg1-1</strain>
    </source>
</reference>
<keyword evidence="4" id="KW-1185">Reference proteome</keyword>
<evidence type="ECO:0000256" key="1">
    <source>
        <dbReference type="SAM" id="Phobius"/>
    </source>
</evidence>
<keyword evidence="1" id="KW-0812">Transmembrane</keyword>
<gene>
    <name evidence="3" type="ORF">OB955_18445</name>
    <name evidence="2" type="ORF">OB960_16395</name>
</gene>
<dbReference type="Proteomes" id="UP001321018">
    <property type="component" value="Unassembled WGS sequence"/>
</dbReference>
<organism evidence="2 5">
    <name type="scientific">Natronoglomus mannanivorans</name>
    <dbReference type="NCBI Taxonomy" id="2979990"/>
    <lineage>
        <taxon>Archaea</taxon>
        <taxon>Methanobacteriati</taxon>
        <taxon>Methanobacteriota</taxon>
        <taxon>Stenosarchaea group</taxon>
        <taxon>Halobacteria</taxon>
        <taxon>Halobacteriales</taxon>
        <taxon>Natrialbaceae</taxon>
        <taxon>Natronoglomus</taxon>
    </lineage>
</organism>
<dbReference type="EMBL" id="JAOPKA010000011">
    <property type="protein sequence ID" value="MCU4742968.1"/>
    <property type="molecule type" value="Genomic_DNA"/>
</dbReference>
<feature type="transmembrane region" description="Helical" evidence="1">
    <location>
        <begin position="38"/>
        <end position="57"/>
    </location>
</feature>
<evidence type="ECO:0000313" key="5">
    <source>
        <dbReference type="Proteomes" id="UP001321018"/>
    </source>
</evidence>
<accession>A0AAP2Z1P8</accession>
<proteinExistence type="predicted"/>
<dbReference type="EMBL" id="JAOPKB010000013">
    <property type="protein sequence ID" value="MCU4974702.1"/>
    <property type="molecule type" value="Genomic_DNA"/>
</dbReference>
<dbReference type="RefSeq" id="WP_338004775.1">
    <property type="nucleotide sequence ID" value="NZ_JAOPKA010000011.1"/>
</dbReference>
<evidence type="ECO:0000313" key="3">
    <source>
        <dbReference type="EMBL" id="MCU4974702.1"/>
    </source>
</evidence>
<dbReference type="AlphaFoldDB" id="A0AAP2Z1P8"/>
<comment type="caution">
    <text evidence="2">The sequence shown here is derived from an EMBL/GenBank/DDBJ whole genome shotgun (WGS) entry which is preliminary data.</text>
</comment>
<keyword evidence="1" id="KW-1133">Transmembrane helix</keyword>
<feature type="transmembrane region" description="Helical" evidence="1">
    <location>
        <begin position="12"/>
        <end position="32"/>
    </location>
</feature>
<keyword evidence="1" id="KW-0472">Membrane</keyword>
<name>A0AAP2Z1P8_9EURY</name>
<sequence>MSRNEDRFQVLIRSLPVIVVLGLLGGGFFASRFGLAEFRVSVLVVSGLAMGVAALALHRIR</sequence>